<dbReference type="Gene3D" id="2.180.10.10">
    <property type="entry name" value="RHS repeat-associated core"/>
    <property type="match status" value="3"/>
</dbReference>
<name>A0ABY8JQL0_9BRAD</name>
<dbReference type="Pfam" id="PF25023">
    <property type="entry name" value="TEN_YD-shell"/>
    <property type="match status" value="1"/>
</dbReference>
<sequence length="1949" mass="205017">MRVLKLALVLLAILVAGTSLAPRQASAQAGVTGLNCMPPVADPEIASLARALNYNLSQIYEYVYYNVDYSPTFGSKKGALGTYLDRSGNNIDQNVLFVTLLRQSCISASYRSGVISFAASAIANLLGVQNDAGILAAGLGNGGIPACVMVTAGTCTTSGGPATTVNIQLVWTEATVGSTTYELDPSFKSYAQYTAIDVPAASGYNQSAFLSAALSGSSSGSGMPAGVTSLRNLSKANITSQLNGYTASLASWIKANAPSSSAKQLFGGHEITNANYGSTMPAVGTLSQELPIALETVYTVIVSDTADGTSPTLSRTLYASQIQGRRLTLTYNGAHQPQLFLEGTLIGTGAATGVAVQTVSMTVQNPYTAPFNSTTARASIKAGGIYAVVLSAGDVGRDELTRHQSLITQKIQAGNSLTSEAVVGESLAAIGAHYLAQSARAAQLIGNIGGTIFPHHESMGIAGANSTTYVDFPGHLDGLHRKSTSVPDNAVVGQFFALATYYSTLESTSVAQLQNIDAVSTVRMIDYANSDGTTFIQATRANWSAVKPLLTGWTAGDLAEMSSWIAADPDNQLLVPQSGARTVGTWKGGGYYMVRHRANWFAAPAPFALNSKISGGYNGGYGTSSLSLFSPTPIYYQSVGWTPPAFNSASLAGNDPAAATSFSRTWPSTNQGTFAPTSVDPIDLRSGGYLYDHEDISVGSGDFPFRLTLKRSYDSSRSAVRTALGYGWRHNFMMSAVIDSDSYDAFGDYNPLAAVQAAVYAKVGGDLMATQTPSLPNTISASLAASWLMGQLVNNSVTIALDSGTKKFTKIPTASGAPSYVPPPGDASTLIVNADKTITLTDKTQTVLAFDAAGNITSWRDPNGNTVTFSYSGSGVAEQLASVSNGMGRTLTFTYADGQLTKVSDGTRSVAYGFDSSGNLTGATDTTGQRTAFAYQSGAPGYLTQMFYPTTPTTAFMTNVYDGLGRVMTQADALGNVWHYLFANGTRSQEVDPQGGTHVLYYDSRGNQTDDFNQAGDHTIMAYDGVGRLILTTYPLGDAVALIYDARNNVLSKTTRPIPGATDPLTAQPATPIVESWAYDPTFSKVLTATDALGNITTNSYDGRGNLTTVTQPSVARPGVTGTVSPVATFTYGAHGLVATGTDAEGQVAAYRYDPTTFDLVGVTQDSGRLNLVTAYAYDAVGNPTSVTDPSGNVTTTSYDAMRRVTQVSGPAATGAIAKTSYDAVGNPTQVAQWTGTAWLTTTTAYDVRGKVASITAPDGTVKTNAYDTVQRLSTETSASGREVHYDYDLASRVIEITDRVAGTLDPSISVNRGAVLRQRMTYYPGGLPATLMDANGHTLTYYYDGFKRPKQILYPDHTAGAPDFDLHGFDANGNEVVFQRRDGSQIWSSFDALNRKLTNAPANQPTITYGYDLTGRLLSAQVNGDRAPTTISYDTAGRKIGESTPLFGAITASLDANGNRTRLVYPASVGFTASSSYDQLNRLTGIYNGPVATGVRIAGLSYDTLSRRTGASYGPATAPVATSTLGYTVTGQIASLAHNWNGASLTLGLTYNTDHQRAGLAASDASFLPSGLAPASTTYASNSLNQYASLAGAGAATYTYDKRGNLISDGTWTYGYDTENRLVSASKTGVSATYGYDALGRRQTKTVNGTTVAWASYGDQELAEYVGSGTVTFSRMFVYGAGLDEPVLSIVAGGTAAYHFQDALGSVIALANASGQLTEKYAYTAYGLNTITGPGTAAYRYAGRRYDAETRLYFNRARAYSATLGRFLQTDPIGTKGGINLYAYVGNDPVNNIDPTGLDTVVIISRDAVPGTFGWLTLGSHAAVFVDNGGRPVLYDPNGSYQAKTRGSGDAFYDHEAQLGSYVAYQQSQGSTVYTYRVNTTPDQEARIAGRIEDQGGSNGVLDCTIQTSTAISGVGAFQGVAAGTFFPGSLQQQLRGISGVKQKEYSR</sequence>
<feature type="domain" description="Teneurin-like YD-shell" evidence="4">
    <location>
        <begin position="1582"/>
        <end position="1791"/>
    </location>
</feature>
<dbReference type="Pfam" id="PF20148">
    <property type="entry name" value="DUF6531"/>
    <property type="match status" value="1"/>
</dbReference>
<keyword evidence="2" id="KW-0732">Signal</keyword>
<evidence type="ECO:0000313" key="5">
    <source>
        <dbReference type="EMBL" id="WFU66676.1"/>
    </source>
</evidence>
<reference evidence="5 6" key="1">
    <citation type="submission" date="2023-04" db="EMBL/GenBank/DDBJ databases">
        <title>Australian commercial rhizobial inoculants.</title>
        <authorList>
            <person name="Kohlmeier M.G."/>
            <person name="O'Hara G.W."/>
            <person name="Colombi E."/>
            <person name="Ramsay J.P."/>
            <person name="Terpolilli J."/>
        </authorList>
    </citation>
    <scope>NUCLEOTIDE SEQUENCE [LARGE SCALE GENOMIC DNA]</scope>
    <source>
        <strain evidence="5 6">CB627</strain>
    </source>
</reference>
<evidence type="ECO:0000313" key="6">
    <source>
        <dbReference type="Proteomes" id="UP001221546"/>
    </source>
</evidence>
<organism evidence="5 6">
    <name type="scientific">Bradyrhizobium brasilense</name>
    <dbReference type="NCBI Taxonomy" id="1419277"/>
    <lineage>
        <taxon>Bacteria</taxon>
        <taxon>Pseudomonadati</taxon>
        <taxon>Pseudomonadota</taxon>
        <taxon>Alphaproteobacteria</taxon>
        <taxon>Hyphomicrobiales</taxon>
        <taxon>Nitrobacteraceae</taxon>
        <taxon>Bradyrhizobium</taxon>
    </lineage>
</organism>
<feature type="chain" id="PRO_5045701665" evidence="2">
    <location>
        <begin position="22"/>
        <end position="1949"/>
    </location>
</feature>
<proteinExistence type="predicted"/>
<evidence type="ECO:0000256" key="1">
    <source>
        <dbReference type="ARBA" id="ARBA00022737"/>
    </source>
</evidence>
<dbReference type="PANTHER" id="PTHR32305">
    <property type="match status" value="1"/>
</dbReference>
<dbReference type="InterPro" id="IPR031325">
    <property type="entry name" value="RHS_repeat"/>
</dbReference>
<dbReference type="RefSeq" id="WP_310885696.1">
    <property type="nucleotide sequence ID" value="NZ_CP121646.1"/>
</dbReference>
<dbReference type="InterPro" id="IPR045351">
    <property type="entry name" value="DUF6531"/>
</dbReference>
<keyword evidence="6" id="KW-1185">Reference proteome</keyword>
<dbReference type="InterPro" id="IPR006530">
    <property type="entry name" value="YD"/>
</dbReference>
<dbReference type="EMBL" id="CP121646">
    <property type="protein sequence ID" value="WFU66676.1"/>
    <property type="molecule type" value="Genomic_DNA"/>
</dbReference>
<dbReference type="NCBIfam" id="TIGR01643">
    <property type="entry name" value="YD_repeat_2x"/>
    <property type="match status" value="3"/>
</dbReference>
<dbReference type="PANTHER" id="PTHR32305:SF15">
    <property type="entry name" value="PROTEIN RHSA-RELATED"/>
    <property type="match status" value="1"/>
</dbReference>
<feature type="signal peptide" evidence="2">
    <location>
        <begin position="1"/>
        <end position="21"/>
    </location>
</feature>
<dbReference type="NCBIfam" id="TIGR03696">
    <property type="entry name" value="Rhs_assc_core"/>
    <property type="match status" value="1"/>
</dbReference>
<dbReference type="InterPro" id="IPR056823">
    <property type="entry name" value="TEN-like_YD-shell"/>
</dbReference>
<accession>A0ABY8JQL0</accession>
<dbReference type="InterPro" id="IPR050708">
    <property type="entry name" value="T6SS_VgrG/RHS"/>
</dbReference>
<dbReference type="Proteomes" id="UP001221546">
    <property type="component" value="Chromosome"/>
</dbReference>
<gene>
    <name evidence="5" type="ORF">QA636_14685</name>
</gene>
<protein>
    <submittedName>
        <fullName evidence="5">RHS repeat-associated core domain-containing protein</fullName>
    </submittedName>
</protein>
<feature type="domain" description="DUF6531" evidence="3">
    <location>
        <begin position="680"/>
        <end position="741"/>
    </location>
</feature>
<dbReference type="InterPro" id="IPR022385">
    <property type="entry name" value="Rhs_assc_core"/>
</dbReference>
<evidence type="ECO:0000256" key="2">
    <source>
        <dbReference type="SAM" id="SignalP"/>
    </source>
</evidence>
<dbReference type="Pfam" id="PF05593">
    <property type="entry name" value="RHS_repeat"/>
    <property type="match status" value="3"/>
</dbReference>
<evidence type="ECO:0000259" key="3">
    <source>
        <dbReference type="Pfam" id="PF20148"/>
    </source>
</evidence>
<dbReference type="PRINTS" id="PR00394">
    <property type="entry name" value="RHSPROTEIN"/>
</dbReference>
<keyword evidence="1" id="KW-0677">Repeat</keyword>
<evidence type="ECO:0000259" key="4">
    <source>
        <dbReference type="Pfam" id="PF25023"/>
    </source>
</evidence>